<dbReference type="AlphaFoldDB" id="A0A0H2VGM7"/>
<dbReference type="Proteomes" id="UP000001411">
    <property type="component" value="Chromosome"/>
</dbReference>
<gene>
    <name evidence="1" type="ordered locus">SE_1351</name>
</gene>
<sequence length="307" mass="35753">MADIIPFPQSKSKMIKQINDAERNADFEKMYQLFNVYEQHFDLNEEIALKKCQMLLQLNAYLELREEAIILLKRGFNCYDELMIYYIKSLNGLGQFNEAVEVINQIIDEVKNHKTRMELFPLKEYAISRLDEDRKALSSSLSDFGSLNTREQTSLILQLIDNGHYNFKESVANILISMDLPKNLVSLMLEYLRFAEYSHTITIHKYGETINVNPNHLSGIEHTTIKDKVIPVVMNRLEDGALHILKEAQHIMNNHSILMYPIDIESLYTIDNWIDAYDVYFKQLIGIDINGCNNDTLQFIKSLDNEM</sequence>
<dbReference type="GeneID" id="50018534"/>
<dbReference type="RefSeq" id="WP_001830807.1">
    <property type="nucleotide sequence ID" value="NC_004461.1"/>
</dbReference>
<dbReference type="OrthoDB" id="2418501at2"/>
<proteinExistence type="predicted"/>
<dbReference type="eggNOG" id="ENOG50331EY">
    <property type="taxonomic scope" value="Bacteria"/>
</dbReference>
<protein>
    <submittedName>
        <fullName evidence="1">Uncharacterized protein</fullName>
    </submittedName>
</protein>
<evidence type="ECO:0000313" key="1">
    <source>
        <dbReference type="EMBL" id="AAO04950.1"/>
    </source>
</evidence>
<accession>A0A0H2VGM7</accession>
<dbReference type="EMBL" id="AE015929">
    <property type="protein sequence ID" value="AAO04950.1"/>
    <property type="molecule type" value="Genomic_DNA"/>
</dbReference>
<dbReference type="KEGG" id="sep:SE_1351"/>
<dbReference type="PATRIC" id="fig|176280.10.peg.1320"/>
<organism evidence="1 2">
    <name type="scientific">Staphylococcus epidermidis (strain ATCC 12228 / FDA PCI 1200)</name>
    <dbReference type="NCBI Taxonomy" id="176280"/>
    <lineage>
        <taxon>Bacteria</taxon>
        <taxon>Bacillati</taxon>
        <taxon>Bacillota</taxon>
        <taxon>Bacilli</taxon>
        <taxon>Bacillales</taxon>
        <taxon>Staphylococcaceae</taxon>
        <taxon>Staphylococcus</taxon>
    </lineage>
</organism>
<name>A0A0H2VGM7_STAES</name>
<evidence type="ECO:0000313" key="2">
    <source>
        <dbReference type="Proteomes" id="UP000001411"/>
    </source>
</evidence>
<reference evidence="1 2" key="1">
    <citation type="journal article" date="2003" name="Mol. Microbiol.">
        <title>Genome-based analysis of virulence genes in a non-biofilm-forming Staphylococcus epidermidis strain (ATCC 12228).</title>
        <authorList>
            <person name="Zhang Y.Q."/>
            <person name="Ren S.X."/>
            <person name="Li H.L."/>
            <person name="Wang Y.X."/>
            <person name="Fu G."/>
            <person name="Yang J."/>
            <person name="Qin Z.Q."/>
            <person name="Miao Y.G."/>
            <person name="Wang W.Y."/>
            <person name="Chen R.S."/>
            <person name="Shen Y."/>
            <person name="Chen Z."/>
            <person name="Yuan Z.H."/>
            <person name="Zhao G.P."/>
            <person name="Qu D."/>
            <person name="Danchin A."/>
            <person name="Wen Y.M."/>
        </authorList>
    </citation>
    <scope>NUCLEOTIDE SEQUENCE [LARGE SCALE GENOMIC DNA]</scope>
    <source>
        <strain evidence="2">ATCC 12228 / FDA PCI 1200</strain>
    </source>
</reference>
<dbReference type="HOGENOM" id="CLU_902876_0_0_9"/>